<dbReference type="Proteomes" id="UP001549366">
    <property type="component" value="Unassembled WGS sequence"/>
</dbReference>
<keyword evidence="6" id="KW-1185">Reference proteome</keyword>
<comment type="caution">
    <text evidence="5">The sequence shown here is derived from an EMBL/GenBank/DDBJ whole genome shotgun (WGS) entry which is preliminary data.</text>
</comment>
<gene>
    <name evidence="5" type="ORF">V5J35_000767</name>
</gene>
<evidence type="ECO:0000256" key="1">
    <source>
        <dbReference type="ARBA" id="ARBA00007274"/>
    </source>
</evidence>
<keyword evidence="3" id="KW-0677">Repeat</keyword>
<dbReference type="Pfam" id="PF00132">
    <property type="entry name" value="Hexapep"/>
    <property type="match status" value="1"/>
</dbReference>
<dbReference type="SUPFAM" id="SSF51161">
    <property type="entry name" value="Trimeric LpxA-like enzymes"/>
    <property type="match status" value="1"/>
</dbReference>
<evidence type="ECO:0000313" key="5">
    <source>
        <dbReference type="EMBL" id="MET4755575.1"/>
    </source>
</evidence>
<dbReference type="RefSeq" id="WP_354009989.1">
    <property type="nucleotide sequence ID" value="NZ_JBEWTA010000001.1"/>
</dbReference>
<dbReference type="EMBL" id="JBEWTB010000002">
    <property type="protein sequence ID" value="MET4755575.1"/>
    <property type="molecule type" value="Genomic_DNA"/>
</dbReference>
<organism evidence="5 6">
    <name type="scientific">Endozoicomonas lisbonensis</name>
    <dbReference type="NCBI Taxonomy" id="3120522"/>
    <lineage>
        <taxon>Bacteria</taxon>
        <taxon>Pseudomonadati</taxon>
        <taxon>Pseudomonadota</taxon>
        <taxon>Gammaproteobacteria</taxon>
        <taxon>Oceanospirillales</taxon>
        <taxon>Endozoicomonadaceae</taxon>
        <taxon>Endozoicomonas</taxon>
    </lineage>
</organism>
<proteinExistence type="inferred from homology"/>
<keyword evidence="4 5" id="KW-0012">Acyltransferase</keyword>
<dbReference type="GO" id="GO:0016746">
    <property type="term" value="F:acyltransferase activity"/>
    <property type="evidence" value="ECO:0007669"/>
    <property type="project" value="UniProtKB-KW"/>
</dbReference>
<dbReference type="CDD" id="cd03349">
    <property type="entry name" value="LbH_XAT"/>
    <property type="match status" value="1"/>
</dbReference>
<dbReference type="EC" id="2.3.1.-" evidence="5"/>
<evidence type="ECO:0000256" key="3">
    <source>
        <dbReference type="ARBA" id="ARBA00022737"/>
    </source>
</evidence>
<evidence type="ECO:0000256" key="4">
    <source>
        <dbReference type="ARBA" id="ARBA00023315"/>
    </source>
</evidence>
<comment type="similarity">
    <text evidence="1">Belongs to the transferase hexapeptide repeat family.</text>
</comment>
<dbReference type="PROSITE" id="PS00101">
    <property type="entry name" value="HEXAPEP_TRANSFERASES"/>
    <property type="match status" value="1"/>
</dbReference>
<sequence>MKSDKLFPIEGFKNTVLLKPLIEKSEVSNVLAGEYSYYSNSNNPENFLSENVLYNFGLSNTYLRIGKFCAFAHGVKFLMADANHATSGVSTFPFAVFGGKWAEALPLSDYPFKEYDDIVIGNDVWLAYDVTVMPGVTIGHGAIIGAKSVVASDIPPYSIAVGSPAKVIKQRYNGEDQAMLLDLCWWDWSIDKIELAIPLLVKGQVSDLVAFAQEHNLVSTPN</sequence>
<protein>
    <submittedName>
        <fullName evidence="5">Virginiamycin A acetyltransferase</fullName>
        <ecNumber evidence="5">2.3.1.-</ecNumber>
    </submittedName>
</protein>
<dbReference type="PANTHER" id="PTHR43300:SF11">
    <property type="entry name" value="ACETYLTRANSFERASE RV3034C-RELATED"/>
    <property type="match status" value="1"/>
</dbReference>
<dbReference type="InterPro" id="IPR011004">
    <property type="entry name" value="Trimer_LpxA-like_sf"/>
</dbReference>
<dbReference type="InterPro" id="IPR050179">
    <property type="entry name" value="Trans_hexapeptide_repeat"/>
</dbReference>
<dbReference type="InterPro" id="IPR001451">
    <property type="entry name" value="Hexapep"/>
</dbReference>
<name>A0ABV2SCU0_9GAMM</name>
<accession>A0ABV2SCU0</accession>
<reference evidence="5 6" key="1">
    <citation type="submission" date="2024-06" db="EMBL/GenBank/DDBJ databases">
        <title>Genomic Encyclopedia of Type Strains, Phase V (KMG-V): Genome sequencing to study the core and pangenomes of soil and plant-associated prokaryotes.</title>
        <authorList>
            <person name="Whitman W."/>
        </authorList>
    </citation>
    <scope>NUCLEOTIDE SEQUENCE [LARGE SCALE GENOMIC DNA]</scope>
    <source>
        <strain evidence="5 6">NE40</strain>
    </source>
</reference>
<keyword evidence="2 5" id="KW-0808">Transferase</keyword>
<dbReference type="InterPro" id="IPR018357">
    <property type="entry name" value="Hexapep_transf_CS"/>
</dbReference>
<dbReference type="PANTHER" id="PTHR43300">
    <property type="entry name" value="ACETYLTRANSFERASE"/>
    <property type="match status" value="1"/>
</dbReference>
<evidence type="ECO:0000313" key="6">
    <source>
        <dbReference type="Proteomes" id="UP001549366"/>
    </source>
</evidence>
<dbReference type="Gene3D" id="2.160.10.10">
    <property type="entry name" value="Hexapeptide repeat proteins"/>
    <property type="match status" value="1"/>
</dbReference>
<evidence type="ECO:0000256" key="2">
    <source>
        <dbReference type="ARBA" id="ARBA00022679"/>
    </source>
</evidence>